<dbReference type="PROSITE" id="PS52040">
    <property type="entry name" value="TOPO_IIA"/>
    <property type="match status" value="1"/>
</dbReference>
<feature type="domain" description="Topo IIA-type catalytic" evidence="21">
    <location>
        <begin position="715"/>
        <end position="1162"/>
    </location>
</feature>
<dbReference type="GO" id="GO:0000712">
    <property type="term" value="P:resolution of meiotic recombination intermediates"/>
    <property type="evidence" value="ECO:0007669"/>
    <property type="project" value="TreeGrafter"/>
</dbReference>
<feature type="compositionally biased region" description="Pro residues" evidence="19">
    <location>
        <begin position="1382"/>
        <end position="1391"/>
    </location>
</feature>
<evidence type="ECO:0000313" key="22">
    <source>
        <dbReference type="Ensembl" id="ENSGACP00000011260.2"/>
    </source>
</evidence>
<comment type="subunit">
    <text evidence="18">Homodimer.</text>
</comment>
<dbReference type="InterPro" id="IPR050634">
    <property type="entry name" value="DNA_Topoisomerase_II"/>
</dbReference>
<organism evidence="22 23">
    <name type="scientific">Gasterosteus aculeatus aculeatus</name>
    <name type="common">three-spined stickleback</name>
    <dbReference type="NCBI Taxonomy" id="481459"/>
    <lineage>
        <taxon>Eukaryota</taxon>
        <taxon>Metazoa</taxon>
        <taxon>Chordata</taxon>
        <taxon>Craniata</taxon>
        <taxon>Vertebrata</taxon>
        <taxon>Euteleostomi</taxon>
        <taxon>Actinopterygii</taxon>
        <taxon>Neopterygii</taxon>
        <taxon>Teleostei</taxon>
        <taxon>Neoteleostei</taxon>
        <taxon>Acanthomorphata</taxon>
        <taxon>Eupercaria</taxon>
        <taxon>Perciformes</taxon>
        <taxon>Cottioidei</taxon>
        <taxon>Gasterosteales</taxon>
        <taxon>Gasterosteidae</taxon>
        <taxon>Gasterosteus</taxon>
    </lineage>
</organism>
<dbReference type="FunFam" id="3.30.1360.40:FF:000003">
    <property type="entry name" value="DNA topoisomerase 2"/>
    <property type="match status" value="1"/>
</dbReference>
<dbReference type="GO" id="GO:0000819">
    <property type="term" value="P:sister chromatid segregation"/>
    <property type="evidence" value="ECO:0007669"/>
    <property type="project" value="TreeGrafter"/>
</dbReference>
<evidence type="ECO:0000256" key="7">
    <source>
        <dbReference type="ARBA" id="ARBA00022490"/>
    </source>
</evidence>
<dbReference type="Bgee" id="ENSGACG00000008498">
    <property type="expression patterns" value="Expressed in embryo and 6 other cell types or tissues"/>
</dbReference>
<dbReference type="SMART" id="SM00434">
    <property type="entry name" value="TOP4c"/>
    <property type="match status" value="1"/>
</dbReference>
<dbReference type="Gene3D" id="3.30.565.10">
    <property type="entry name" value="Histidine kinase-like ATPase, C-terminal domain"/>
    <property type="match status" value="1"/>
</dbReference>
<dbReference type="CDD" id="cd03365">
    <property type="entry name" value="TOPRIM_TopoIIA"/>
    <property type="match status" value="1"/>
</dbReference>
<dbReference type="Gene3D" id="3.30.230.10">
    <property type="match status" value="1"/>
</dbReference>
<dbReference type="GO" id="GO:0003677">
    <property type="term" value="F:DNA binding"/>
    <property type="evidence" value="ECO:0007669"/>
    <property type="project" value="UniProtKB-UniRule"/>
</dbReference>
<dbReference type="Gene3D" id="3.30.1360.40">
    <property type="match status" value="1"/>
</dbReference>
<dbReference type="InterPro" id="IPR014721">
    <property type="entry name" value="Ribsml_uS5_D2-typ_fold_subgr"/>
</dbReference>
<evidence type="ECO:0000256" key="9">
    <source>
        <dbReference type="ARBA" id="ARBA00022741"/>
    </source>
</evidence>
<dbReference type="InterPro" id="IPR003594">
    <property type="entry name" value="HATPase_dom"/>
</dbReference>
<dbReference type="PRINTS" id="PR00418">
    <property type="entry name" value="TPI2FAMILY"/>
</dbReference>
<dbReference type="Gene3D" id="3.30.1490.30">
    <property type="match status" value="1"/>
</dbReference>
<dbReference type="GO" id="GO:0006265">
    <property type="term" value="P:DNA topological change"/>
    <property type="evidence" value="ECO:0007669"/>
    <property type="project" value="UniProtKB-UniRule"/>
</dbReference>
<dbReference type="FunFam" id="3.30.230.10:FF:000008">
    <property type="entry name" value="DNA topoisomerase 2"/>
    <property type="match status" value="1"/>
</dbReference>
<evidence type="ECO:0000256" key="19">
    <source>
        <dbReference type="SAM" id="MobiDB-lite"/>
    </source>
</evidence>
<dbReference type="GeneTree" id="ENSGT00940000157539"/>
<evidence type="ECO:0000256" key="11">
    <source>
        <dbReference type="ARBA" id="ARBA00022842"/>
    </source>
</evidence>
<protein>
    <recommendedName>
        <fullName evidence="18">DNA topoisomerase 2</fullName>
        <ecNumber evidence="18">5.6.2.2</ecNumber>
    </recommendedName>
</protein>
<dbReference type="InterPro" id="IPR013506">
    <property type="entry name" value="Topo_IIA_bsu_dom2"/>
</dbReference>
<dbReference type="Pfam" id="PF16898">
    <property type="entry name" value="TOPRIM_C"/>
    <property type="match status" value="1"/>
</dbReference>
<dbReference type="InterPro" id="IPR002205">
    <property type="entry name" value="Topo_IIA_dom_A"/>
</dbReference>
<dbReference type="InterPro" id="IPR018522">
    <property type="entry name" value="TopoIIA_CS"/>
</dbReference>
<accession>G3P0Y7</accession>
<dbReference type="PANTHER" id="PTHR10169">
    <property type="entry name" value="DNA TOPOISOMERASE/GYRASE"/>
    <property type="match status" value="1"/>
</dbReference>
<keyword evidence="10 18" id="KW-0067">ATP-binding</keyword>
<feature type="compositionally biased region" description="Acidic residues" evidence="19">
    <location>
        <begin position="1097"/>
        <end position="1112"/>
    </location>
</feature>
<evidence type="ECO:0000256" key="13">
    <source>
        <dbReference type="ARBA" id="ARBA00023108"/>
    </source>
</evidence>
<dbReference type="InterPro" id="IPR006171">
    <property type="entry name" value="TOPRIM_dom"/>
</dbReference>
<feature type="domain" description="Toprim" evidence="20">
    <location>
        <begin position="455"/>
        <end position="572"/>
    </location>
</feature>
<evidence type="ECO:0000256" key="2">
    <source>
        <dbReference type="ARBA" id="ARBA00001946"/>
    </source>
</evidence>
<dbReference type="Gene3D" id="3.90.199.10">
    <property type="entry name" value="Topoisomerase II, domain 5"/>
    <property type="match status" value="1"/>
</dbReference>
<evidence type="ECO:0000256" key="16">
    <source>
        <dbReference type="ARBA" id="ARBA00023242"/>
    </source>
</evidence>
<keyword evidence="8" id="KW-0479">Metal-binding</keyword>
<comment type="cofactor">
    <cofactor evidence="18">
        <name>Ca(2+)</name>
        <dbReference type="ChEBI" id="CHEBI:29108"/>
    </cofactor>
    <cofactor evidence="18">
        <name>Mg(2+)</name>
        <dbReference type="ChEBI" id="CHEBI:18420"/>
    </cofactor>
    <cofactor evidence="18">
        <name>Mn(2+)</name>
        <dbReference type="ChEBI" id="CHEBI:29035"/>
    </cofactor>
</comment>
<evidence type="ECO:0000256" key="10">
    <source>
        <dbReference type="ARBA" id="ARBA00022840"/>
    </source>
</evidence>
<keyword evidence="12 17" id="KW-0799">Topoisomerase</keyword>
<keyword evidence="9 18" id="KW-0547">Nucleotide-binding</keyword>
<feature type="region of interest" description="Disordered" evidence="19">
    <location>
        <begin position="1180"/>
        <end position="1231"/>
    </location>
</feature>
<dbReference type="STRING" id="69293.ENSGACP00000011260"/>
<evidence type="ECO:0000256" key="1">
    <source>
        <dbReference type="ARBA" id="ARBA00000185"/>
    </source>
</evidence>
<dbReference type="SUPFAM" id="SSF55874">
    <property type="entry name" value="ATPase domain of HSP90 chaperone/DNA topoisomerase II/histidine kinase"/>
    <property type="match status" value="1"/>
</dbReference>
<dbReference type="GO" id="GO:0046872">
    <property type="term" value="F:metal ion binding"/>
    <property type="evidence" value="ECO:0007669"/>
    <property type="project" value="UniProtKB-KW"/>
</dbReference>
<comment type="similarity">
    <text evidence="6 18">Belongs to the type II topoisomerase family.</text>
</comment>
<dbReference type="eggNOG" id="KOG0355">
    <property type="taxonomic scope" value="Eukaryota"/>
</dbReference>
<dbReference type="CDD" id="cd03481">
    <property type="entry name" value="TopoIIA_Trans_ScTopoIIA"/>
    <property type="match status" value="1"/>
</dbReference>
<evidence type="ECO:0000256" key="15">
    <source>
        <dbReference type="ARBA" id="ARBA00023235"/>
    </source>
</evidence>
<dbReference type="SMART" id="SM00387">
    <property type="entry name" value="HATPase_c"/>
    <property type="match status" value="1"/>
</dbReference>
<dbReference type="SMART" id="SM00433">
    <property type="entry name" value="TOP2c"/>
    <property type="match status" value="1"/>
</dbReference>
<dbReference type="Pfam" id="PF00521">
    <property type="entry name" value="DNA_topoisoIV"/>
    <property type="match status" value="1"/>
</dbReference>
<dbReference type="InterPro" id="IPR020568">
    <property type="entry name" value="Ribosomal_Su5_D2-typ_SF"/>
</dbReference>
<dbReference type="InterPro" id="IPR013759">
    <property type="entry name" value="Topo_IIA_B_C"/>
</dbReference>
<name>G3P0Y7_GASAC</name>
<dbReference type="FunCoup" id="G3P0Y7">
    <property type="interactions" value="883"/>
</dbReference>
<dbReference type="InterPro" id="IPR034157">
    <property type="entry name" value="TOPRIM_TopoII"/>
</dbReference>
<dbReference type="Pfam" id="PF00204">
    <property type="entry name" value="DNA_gyraseB"/>
    <property type="match status" value="1"/>
</dbReference>
<reference evidence="22 23" key="1">
    <citation type="journal article" date="2021" name="G3 (Bethesda)">
        <title>Improved contiguity of the threespine stickleback genome using long-read sequencing.</title>
        <authorList>
            <person name="Nath S."/>
            <person name="Shaw D.E."/>
            <person name="White M.A."/>
        </authorList>
    </citation>
    <scope>NUCLEOTIDE SEQUENCE [LARGE SCALE GENOMIC DNA]</scope>
    <source>
        <strain evidence="22 23">Lake Benthic</strain>
    </source>
</reference>
<dbReference type="GO" id="GO:0005730">
    <property type="term" value="C:nucleolus"/>
    <property type="evidence" value="ECO:0007669"/>
    <property type="project" value="UniProtKB-SubCell"/>
</dbReference>
<evidence type="ECO:0000256" key="8">
    <source>
        <dbReference type="ARBA" id="ARBA00022723"/>
    </source>
</evidence>
<keyword evidence="23" id="KW-1185">Reference proteome</keyword>
<dbReference type="GO" id="GO:0003918">
    <property type="term" value="F:DNA topoisomerase type II (double strand cut, ATP-hydrolyzing) activity"/>
    <property type="evidence" value="ECO:0007669"/>
    <property type="project" value="UniProtKB-UniRule"/>
</dbReference>
<keyword evidence="7" id="KW-0963">Cytoplasm</keyword>
<feature type="active site" description="O-(5'-phospho-DNA)-tyrosine intermediate" evidence="17">
    <location>
        <position position="805"/>
    </location>
</feature>
<dbReference type="GO" id="GO:0005737">
    <property type="term" value="C:cytoplasm"/>
    <property type="evidence" value="ECO:0007669"/>
    <property type="project" value="UniProtKB-SubCell"/>
</dbReference>
<dbReference type="PRINTS" id="PR01158">
    <property type="entry name" value="TOPISMRASEII"/>
</dbReference>
<dbReference type="Pfam" id="PF02518">
    <property type="entry name" value="HATPase_c"/>
    <property type="match status" value="1"/>
</dbReference>
<dbReference type="InterPro" id="IPR013758">
    <property type="entry name" value="Topo_IIA_A/C_ab"/>
</dbReference>
<dbReference type="Pfam" id="PF01751">
    <property type="entry name" value="Toprim"/>
    <property type="match status" value="1"/>
</dbReference>
<reference evidence="22" key="3">
    <citation type="submission" date="2025-09" db="UniProtKB">
        <authorList>
            <consortium name="Ensembl"/>
        </authorList>
    </citation>
    <scope>IDENTIFICATION</scope>
</reference>
<feature type="compositionally biased region" description="Acidic residues" evidence="19">
    <location>
        <begin position="1304"/>
        <end position="1320"/>
    </location>
</feature>
<dbReference type="FunFam" id="3.90.199.10:FF:000002">
    <property type="entry name" value="DNA topoisomerase 2"/>
    <property type="match status" value="1"/>
</dbReference>
<dbReference type="OMA" id="NCYVVEM"/>
<dbReference type="InParanoid" id="G3P0Y7"/>
<dbReference type="Proteomes" id="UP000007635">
    <property type="component" value="Chromosome V"/>
</dbReference>
<dbReference type="FunFam" id="1.10.268.10:FF:000002">
    <property type="entry name" value="DNA topoisomerase 2"/>
    <property type="match status" value="1"/>
</dbReference>
<evidence type="ECO:0000259" key="20">
    <source>
        <dbReference type="PROSITE" id="PS50880"/>
    </source>
</evidence>
<dbReference type="InterPro" id="IPR036890">
    <property type="entry name" value="HATPase_C_sf"/>
</dbReference>
<dbReference type="GO" id="GO:0048511">
    <property type="term" value="P:rhythmic process"/>
    <property type="evidence" value="ECO:0007669"/>
    <property type="project" value="UniProtKB-KW"/>
</dbReference>
<proteinExistence type="inferred from homology"/>
<feature type="compositionally biased region" description="Acidic residues" evidence="19">
    <location>
        <begin position="1362"/>
        <end position="1378"/>
    </location>
</feature>
<dbReference type="PROSITE" id="PS50880">
    <property type="entry name" value="TOPRIM"/>
    <property type="match status" value="1"/>
</dbReference>
<comment type="subcellular location">
    <subcellularLocation>
        <location evidence="3">Cytoplasm</location>
    </subcellularLocation>
    <subcellularLocation>
        <location evidence="4">Nucleus</location>
        <location evidence="4">Nucleolus</location>
    </subcellularLocation>
    <subcellularLocation>
        <location evidence="5">Nucleus</location>
        <location evidence="5">Nucleoplasm</location>
    </subcellularLocation>
</comment>
<dbReference type="InterPro" id="IPR001241">
    <property type="entry name" value="Topo_IIA"/>
</dbReference>
<comment type="cofactor">
    <cofactor evidence="2">
        <name>Mg(2+)</name>
        <dbReference type="ChEBI" id="CHEBI:18420"/>
    </cofactor>
</comment>
<evidence type="ECO:0000259" key="21">
    <source>
        <dbReference type="PROSITE" id="PS52040"/>
    </source>
</evidence>
<keyword evidence="15 17" id="KW-0413">Isomerase</keyword>
<dbReference type="InterPro" id="IPR031660">
    <property type="entry name" value="TOPRIM_C"/>
</dbReference>
<comment type="function">
    <text evidence="18">Key decatenating enzyme that alters DNA topology by binding to two double-stranded DNA molecules, generating a double-stranded break in one of the strands, passing the intact strand through the broken strand, and religating the broken strand.</text>
</comment>
<keyword evidence="13" id="KW-0090">Biological rhythms</keyword>
<comment type="catalytic activity">
    <reaction evidence="1 17 18">
        <text>ATP-dependent breakage, passage and rejoining of double-stranded DNA.</text>
        <dbReference type="EC" id="5.6.2.2"/>
    </reaction>
</comment>
<feature type="region of interest" description="Disordered" evidence="19">
    <location>
        <begin position="1088"/>
        <end position="1114"/>
    </location>
</feature>
<dbReference type="InterPro" id="IPR013760">
    <property type="entry name" value="Topo_IIA-like_dom_sf"/>
</dbReference>
<dbReference type="Gene3D" id="3.40.50.670">
    <property type="match status" value="1"/>
</dbReference>
<evidence type="ECO:0000256" key="18">
    <source>
        <dbReference type="RuleBase" id="RU362094"/>
    </source>
</evidence>
<feature type="compositionally biased region" description="Polar residues" evidence="19">
    <location>
        <begin position="1487"/>
        <end position="1501"/>
    </location>
</feature>
<feature type="compositionally biased region" description="Basic and acidic residues" evidence="19">
    <location>
        <begin position="1221"/>
        <end position="1231"/>
    </location>
</feature>
<evidence type="ECO:0000256" key="17">
    <source>
        <dbReference type="PROSITE-ProRule" id="PRU01384"/>
    </source>
</evidence>
<reference evidence="22" key="2">
    <citation type="submission" date="2025-08" db="UniProtKB">
        <authorList>
            <consortium name="Ensembl"/>
        </authorList>
    </citation>
    <scope>IDENTIFICATION</scope>
</reference>
<evidence type="ECO:0000256" key="5">
    <source>
        <dbReference type="ARBA" id="ARBA00004642"/>
    </source>
</evidence>
<dbReference type="FunFam" id="3.40.50.670:FF:000001">
    <property type="entry name" value="DNA topoisomerase 2"/>
    <property type="match status" value="2"/>
</dbReference>
<dbReference type="Gene3D" id="1.10.268.10">
    <property type="entry name" value="Topoisomerase, domain 3"/>
    <property type="match status" value="1"/>
</dbReference>
<evidence type="ECO:0000256" key="12">
    <source>
        <dbReference type="ARBA" id="ARBA00023029"/>
    </source>
</evidence>
<evidence type="ECO:0000256" key="14">
    <source>
        <dbReference type="ARBA" id="ARBA00023125"/>
    </source>
</evidence>
<dbReference type="FunFam" id="3.30.565.10:FF:000004">
    <property type="entry name" value="DNA topoisomerase 2"/>
    <property type="match status" value="1"/>
</dbReference>
<dbReference type="SUPFAM" id="SSF56719">
    <property type="entry name" value="Type II DNA topoisomerase"/>
    <property type="match status" value="1"/>
</dbReference>
<dbReference type="Ensembl" id="ENSGACT00000011283.2">
    <property type="protein sequence ID" value="ENSGACP00000011260.2"/>
    <property type="gene ID" value="ENSGACG00000008498.2"/>
</dbReference>
<keyword evidence="14 17" id="KW-0238">DNA-binding</keyword>
<evidence type="ECO:0000313" key="23">
    <source>
        <dbReference type="Proteomes" id="UP000007635"/>
    </source>
</evidence>
<dbReference type="InterPro" id="IPR013757">
    <property type="entry name" value="Topo_IIA_A_a_sf"/>
</dbReference>
<dbReference type="CDD" id="cd00187">
    <property type="entry name" value="TOP4c"/>
    <property type="match status" value="1"/>
</dbReference>
<dbReference type="GO" id="GO:0005524">
    <property type="term" value="F:ATP binding"/>
    <property type="evidence" value="ECO:0007669"/>
    <property type="project" value="UniProtKB-UniRule"/>
</dbReference>
<sequence>GGTTEGNFTKTLFDNKPMEKIKKDPKRMSVERIYQKKTQLEHILLRPDTYIGSVEPVTQQMWVYDEDDGLNCRDVTFVPGLYKIFDEILVNAADNKQRDKKMSTIKINIDIENNTISVWNNGRGIPVVEHKVEKVYVPALIFGQLLTSSNYDDDEKKVTGGRNGYGAKLCNIFSTKFTVETSCKESKKSFKQVWYDNMSRTGDSQIKPFDGEEYTCITFRPDLAKFKMSILDRDTVALMTRRAYDIAGVSKGVRVFFNDKKLPLTGFRSYVDMYVKDRVDELGAALTVVHEVVNDRWEVCLTTSEKGFQQVSFVNSIATTKGGRHVDYVADQVVSKLIEVVKKKNKAGVAVKPFQVKNHLCVFVNCLIENPTFDSQTKENMTLQQKTFGSTCPLSDKFIKQATSCGVVESIMNWVKFKAQTQLNKKCSTVKHTKIKGVPKLDDANDAGGKNSIGCTLILTEGDSAKTLAVSGLGVVGRDHYGVFPLRGKMLNVREATLKQIMENAEINSIIKIIGLQYKKNYSDPESLKSLRYGKIMIMTDQDQDGSHIKGLLINFIHHNWPSLLRHNFLEEFITPIIKATHKKSQLSFYSIPEYNAWKQSQPNQKAWKIKYYKGLGTSTSQEAKEYFSDMQRHRIPFKYSGPEDDEAISLAFSKKKVDERKEWLTNFMVNRRQRRAHNLPEDYLYSQSTKSLSYNDFVNKELVLFSNSDNERSIPCLVDGLKPGQRKVLFSCFKRNDKREVKVAQLAGSVAEMSAYHHGEISLMMTIVGLAQNFVGSNNLNLLQPLGQFGTRLHGGKDSASPRYIFTMLSPLARLLFPAVDDNLLKYNVDDNQRVEPEWYLPIIPTVLVNGAEGIGTGWASKIPNYNIREIVSNIHRLLSGDEPLPMLPNYKGFRGTIDQVMDNQFINSGEVAIVDSTTIEISELPVKTWTQCYKENVLEPMLNGSDKVPPLITDYKEYHTDTTVRFVVKMTEEKLCEAEAAGLHKVFKLQNTLTCNSMVLFDHVGSLIKYESVQDVLKAFFELRMKYYVLRKDWLVGMLGAESAKLTNQARFILEKIEGSLVIENKPKKELIRMLQQMGYDSDPVKAWKQAQEKEEQEEGAEEEEEEDTSGPDYNYLLSMPMWYLTKEKKDELCKQRDAKLTELNTLKKKAPTDLWKEDLAAFLEELEVVEEKEKEAARMPVAKKGPAKGKALKVKQETQPTPQGRRVVPRITSTMKAEANKKACLRRGEGKRPKNVKVLVVKMEFGEEEENEGPREAMSLAARLGKKPRVMKREKEVSKSSRQSTLQFKPVSKKAKKNPWSDDDSEANVSDSEMDEEVAPREKVQRKTKAAVTYNMSDSESEVDDRGAKAAPRRRAVASDDEDDFVPEPTADSDADSPAPRPKAPEPPLNQGGSHRSHSRAFSCKVHVDGDFKSPAPPPAPQDVKQPSIVDVPSFDSGDSDSDAKAPVTKAKQVKRRKVFREDSDSSSGALMSPLKAKTVPGKKTNSWDMDDSFQLSDQEAAAPLAARDKPARARKPVTYKLQSDSDSDDF</sequence>
<dbReference type="InterPro" id="IPR001154">
    <property type="entry name" value="TopoII_euk"/>
</dbReference>
<dbReference type="InterPro" id="IPR012542">
    <property type="entry name" value="DTHCT"/>
</dbReference>
<dbReference type="PROSITE" id="PS00177">
    <property type="entry name" value="TOPOISOMERASE_II"/>
    <property type="match status" value="1"/>
</dbReference>
<dbReference type="GO" id="GO:0005654">
    <property type="term" value="C:nucleoplasm"/>
    <property type="evidence" value="ECO:0007669"/>
    <property type="project" value="UniProtKB-SubCell"/>
</dbReference>
<feature type="region of interest" description="Disordered" evidence="19">
    <location>
        <begin position="1248"/>
        <end position="1534"/>
    </location>
</feature>
<keyword evidence="16" id="KW-0539">Nucleus</keyword>
<dbReference type="PANTHER" id="PTHR10169:SF61">
    <property type="entry name" value="DNA TOPOISOMERASE 2-ALPHA"/>
    <property type="match status" value="1"/>
</dbReference>
<dbReference type="Pfam" id="PF08070">
    <property type="entry name" value="DTHCT"/>
    <property type="match status" value="1"/>
</dbReference>
<dbReference type="FunFam" id="3.30.1490.30:FF:000001">
    <property type="entry name" value="DNA topoisomerase 2"/>
    <property type="match status" value="1"/>
</dbReference>
<evidence type="ECO:0000256" key="3">
    <source>
        <dbReference type="ARBA" id="ARBA00004496"/>
    </source>
</evidence>
<dbReference type="SUPFAM" id="SSF54211">
    <property type="entry name" value="Ribosomal protein S5 domain 2-like"/>
    <property type="match status" value="1"/>
</dbReference>
<evidence type="ECO:0000256" key="6">
    <source>
        <dbReference type="ARBA" id="ARBA00011080"/>
    </source>
</evidence>
<keyword evidence="11" id="KW-0460">Magnesium</keyword>
<evidence type="ECO:0000256" key="4">
    <source>
        <dbReference type="ARBA" id="ARBA00004604"/>
    </source>
</evidence>
<dbReference type="EC" id="5.6.2.2" evidence="18"/>
<dbReference type="CDD" id="cd16930">
    <property type="entry name" value="HATPase_TopII-like"/>
    <property type="match status" value="1"/>
</dbReference>